<name>A0ABQ3AQW9_9GAMM</name>
<dbReference type="InterPro" id="IPR022742">
    <property type="entry name" value="Hydrolase_4"/>
</dbReference>
<dbReference type="GO" id="GO:0016787">
    <property type="term" value="F:hydrolase activity"/>
    <property type="evidence" value="ECO:0007669"/>
    <property type="project" value="UniProtKB-KW"/>
</dbReference>
<dbReference type="RefSeq" id="WP_189415720.1">
    <property type="nucleotide sequence ID" value="NZ_BMYZ01000001.1"/>
</dbReference>
<evidence type="ECO:0000259" key="1">
    <source>
        <dbReference type="Pfam" id="PF12146"/>
    </source>
</evidence>
<reference evidence="3" key="1">
    <citation type="journal article" date="2019" name="Int. J. Syst. Evol. Microbiol.">
        <title>The Global Catalogue of Microorganisms (GCM) 10K type strain sequencing project: providing services to taxonomists for standard genome sequencing and annotation.</title>
        <authorList>
            <consortium name="The Broad Institute Genomics Platform"/>
            <consortium name="The Broad Institute Genome Sequencing Center for Infectious Disease"/>
            <person name="Wu L."/>
            <person name="Ma J."/>
        </authorList>
    </citation>
    <scope>NUCLEOTIDE SEQUENCE [LARGE SCALE GENOMIC DNA]</scope>
    <source>
        <strain evidence="3">KCTC 32239</strain>
    </source>
</reference>
<keyword evidence="2" id="KW-0378">Hydrolase</keyword>
<dbReference type="Proteomes" id="UP000619761">
    <property type="component" value="Unassembled WGS sequence"/>
</dbReference>
<dbReference type="InterPro" id="IPR029058">
    <property type="entry name" value="AB_hydrolase_fold"/>
</dbReference>
<accession>A0ABQ3AQW9</accession>
<evidence type="ECO:0000313" key="3">
    <source>
        <dbReference type="Proteomes" id="UP000619761"/>
    </source>
</evidence>
<evidence type="ECO:0000313" key="2">
    <source>
        <dbReference type="EMBL" id="GGY63987.1"/>
    </source>
</evidence>
<dbReference type="Gene3D" id="3.40.50.1820">
    <property type="entry name" value="alpha/beta hydrolase"/>
    <property type="match status" value="1"/>
</dbReference>
<proteinExistence type="predicted"/>
<dbReference type="Pfam" id="PF12146">
    <property type="entry name" value="Hydrolase_4"/>
    <property type="match status" value="1"/>
</dbReference>
<keyword evidence="3" id="KW-1185">Reference proteome</keyword>
<dbReference type="PANTHER" id="PTHR42103">
    <property type="entry name" value="ALPHA/BETA-HYDROLASES SUPERFAMILY PROTEIN"/>
    <property type="match status" value="1"/>
</dbReference>
<protein>
    <submittedName>
        <fullName evidence="2">Alpha/beta hydrolase</fullName>
    </submittedName>
</protein>
<dbReference type="EMBL" id="BMYZ01000001">
    <property type="protein sequence ID" value="GGY63987.1"/>
    <property type="molecule type" value="Genomic_DNA"/>
</dbReference>
<organism evidence="2 3">
    <name type="scientific">Cellvibrio zantedeschiae</name>
    <dbReference type="NCBI Taxonomy" id="1237077"/>
    <lineage>
        <taxon>Bacteria</taxon>
        <taxon>Pseudomonadati</taxon>
        <taxon>Pseudomonadota</taxon>
        <taxon>Gammaproteobacteria</taxon>
        <taxon>Cellvibrionales</taxon>
        <taxon>Cellvibrionaceae</taxon>
        <taxon>Cellvibrio</taxon>
    </lineage>
</organism>
<feature type="domain" description="Serine aminopeptidase S33" evidence="1">
    <location>
        <begin position="35"/>
        <end position="144"/>
    </location>
</feature>
<gene>
    <name evidence="2" type="ORF">GCM10011613_04650</name>
</gene>
<dbReference type="PANTHER" id="PTHR42103:SF2">
    <property type="entry name" value="AB HYDROLASE-1 DOMAIN-CONTAINING PROTEIN"/>
    <property type="match status" value="1"/>
</dbReference>
<sequence length="218" mass="23816">MLVEKESKIAISGPAGNLETAVSRGDADAPLSSLNGVVVICHPHPQHGGTMDNKVVTTLMRTYRDLGVHVVRFNFRGVGQSEGVFDNAVGELDDLLAVIAWVKNNFSQSPILIAGFSFGSSIAARASYSVPGLVHLTLVAPPVERYQYDRDRIFNSPVCVVQGDQDERVIAQGVYDWTAQLRSPAELIRYPEAGHFFHGYLSALKTDLTDILLRQIPI</sequence>
<dbReference type="SUPFAM" id="SSF53474">
    <property type="entry name" value="alpha/beta-Hydrolases"/>
    <property type="match status" value="1"/>
</dbReference>
<comment type="caution">
    <text evidence="2">The sequence shown here is derived from an EMBL/GenBank/DDBJ whole genome shotgun (WGS) entry which is preliminary data.</text>
</comment>